<reference evidence="13" key="2">
    <citation type="submission" date="2011-02" db="EMBL/GenBank/DDBJ databases">
        <authorList>
            <person name="MacLean D."/>
        </authorList>
    </citation>
    <scope>NUCLEOTIDE SEQUENCE</scope>
</reference>
<feature type="domain" description="Peptidase M16 N-terminal" evidence="9">
    <location>
        <begin position="71"/>
        <end position="206"/>
    </location>
</feature>
<evidence type="ECO:0000256" key="7">
    <source>
        <dbReference type="RuleBase" id="RU004447"/>
    </source>
</evidence>
<dbReference type="InterPro" id="IPR011249">
    <property type="entry name" value="Metalloenz_LuxS/M16"/>
</dbReference>
<dbReference type="Gene3D" id="3.30.830.10">
    <property type="entry name" value="Metalloenzyme, LuxS/M16 peptidase-like"/>
    <property type="match status" value="4"/>
</dbReference>
<evidence type="ECO:0000256" key="2">
    <source>
        <dbReference type="ARBA" id="ARBA00022670"/>
    </source>
</evidence>
<dbReference type="Pfam" id="PF05193">
    <property type="entry name" value="Peptidase_M16_C"/>
    <property type="match status" value="1"/>
</dbReference>
<keyword evidence="2" id="KW-0645">Protease</keyword>
<dbReference type="MEROPS" id="M16.005"/>
<dbReference type="GO" id="GO:0004222">
    <property type="term" value="F:metalloendopeptidase activity"/>
    <property type="evidence" value="ECO:0007669"/>
    <property type="project" value="InterPro"/>
</dbReference>
<keyword evidence="6" id="KW-0482">Metalloprotease</keyword>
<dbReference type="GO" id="GO:0005737">
    <property type="term" value="C:cytoplasm"/>
    <property type="evidence" value="ECO:0007669"/>
    <property type="project" value="UniProtKB-ARBA"/>
</dbReference>
<evidence type="ECO:0000313" key="13">
    <source>
        <dbReference type="EMBL" id="CCA16407.1"/>
    </source>
</evidence>
<evidence type="ECO:0000256" key="8">
    <source>
        <dbReference type="SAM" id="MobiDB-lite"/>
    </source>
</evidence>
<evidence type="ECO:0000256" key="5">
    <source>
        <dbReference type="ARBA" id="ARBA00022833"/>
    </source>
</evidence>
<proteinExistence type="inferred from homology"/>
<dbReference type="GO" id="GO:0006508">
    <property type="term" value="P:proteolysis"/>
    <property type="evidence" value="ECO:0007669"/>
    <property type="project" value="UniProtKB-KW"/>
</dbReference>
<dbReference type="HOGENOM" id="CLU_004639_1_0_1"/>
<sequence>MTDMIKSSLDKKEYSLLTLPNSLQVLLVSTEKLNTTPIELETDSTESDCGSSDTDDRDSHSSMRLSHDGQSTKTHRAAACLTVGVGSFADAVDVLGQAHYLEHMLFMGSAKYPNENEFEAFLSSHGGYSNGSTDNEVTSFFFEIGSGYFKEALDMFANFFISPLFQEDTMERELAAVESEFTQARQSDRTRLQQMICATSNPKHPYHRFTWGNHRSLRDIPLSKKIDVRKQVIDFYDRYYSANIMKLVVCSDDSLVELENWVTESFNAVPNKNVVAPTFECAGSPFDGVPDYYTRICTILPVHSVHFLQIGWFISPTIGMYHQKPTEYIAHLLGHEGRGSILSYLKARGLITALHAGMDENDGYECGTYGAHFGINMRLTTEGVKHWHIIVQTVFEYLHIIEKSGLPEWIFQELKTLSEISFSFQEELQEIDICEELGLLMQGLFQVHRKDLLRYRVLQGSFDRDLVQGILSQLSPTRACFYLGTQDTEVMDETDPNLLTEEWFSIKYKISSIDGETLSTWRHVSINHDLQLPDPNPFLPHNFSLMQDFTLEPAINIKHSSVGRFWHCLDTTFESPRAYFVCFFTLPAIQSSVDAYIQADIYVRCVRDALTECTYHATVAGCSYSLRRTVYGLELICGGFNDKQHVLVDKILEELFSVEITYARFQMNKEETLREYSNCIVKPGRKARYIQTLSLHHQSFAPKDMITAAKRCTHDDLIAFAKTRLWTGKVFCAGLIHGNVPEEAASDLIKLVDEKISSKLQASASGYSVARITKLPICPDGITIQTDNEHEHDTNSAVVFVYQIGQEDLVLRVYAELLQQLMEEPLFDALRTKQGLGYEVTCCVRSLENVIYIELFVESSTYSSAYISRCIDTFIVDFDTALHNLSDETFEAHLLALINKKLIPDHNLWERTDRFWHEIRSGRMHFDMNAKIAKKLEACNKTEMMERFQEWMIKSTRKLRVLVQSQVKSSEYECAPPARVISMDGLSELQASLEFYEHQHKLHEA</sequence>
<evidence type="ECO:0000256" key="1">
    <source>
        <dbReference type="ARBA" id="ARBA00007261"/>
    </source>
</evidence>
<evidence type="ECO:0000259" key="11">
    <source>
        <dbReference type="Pfam" id="PF16187"/>
    </source>
</evidence>
<feature type="compositionally biased region" description="Basic and acidic residues" evidence="8">
    <location>
        <begin position="57"/>
        <end position="67"/>
    </location>
</feature>
<keyword evidence="3" id="KW-0479">Metal-binding</keyword>
<evidence type="ECO:0000259" key="10">
    <source>
        <dbReference type="Pfam" id="PF05193"/>
    </source>
</evidence>
<dbReference type="InterPro" id="IPR011765">
    <property type="entry name" value="Pept_M16_N"/>
</dbReference>
<feature type="region of interest" description="Disordered" evidence="8">
    <location>
        <begin position="38"/>
        <end position="71"/>
    </location>
</feature>
<feature type="domain" description="Peptidase M16 C-terminal" evidence="10">
    <location>
        <begin position="229"/>
        <end position="416"/>
    </location>
</feature>
<dbReference type="PANTHER" id="PTHR43690">
    <property type="entry name" value="NARDILYSIN"/>
    <property type="match status" value="1"/>
</dbReference>
<dbReference type="InterPro" id="IPR054734">
    <property type="entry name" value="PqqF-like_C_4"/>
</dbReference>
<evidence type="ECO:0000256" key="6">
    <source>
        <dbReference type="ARBA" id="ARBA00023049"/>
    </source>
</evidence>
<feature type="domain" description="Coenzyme PQQ synthesis protein F-like C-terminal lobe" evidence="12">
    <location>
        <begin position="817"/>
        <end position="916"/>
    </location>
</feature>
<evidence type="ECO:0000259" key="12">
    <source>
        <dbReference type="Pfam" id="PF22456"/>
    </source>
</evidence>
<dbReference type="InterPro" id="IPR001431">
    <property type="entry name" value="Pept_M16_Zn_BS"/>
</dbReference>
<organism evidence="13">
    <name type="scientific">Albugo laibachii Nc14</name>
    <dbReference type="NCBI Taxonomy" id="890382"/>
    <lineage>
        <taxon>Eukaryota</taxon>
        <taxon>Sar</taxon>
        <taxon>Stramenopiles</taxon>
        <taxon>Oomycota</taxon>
        <taxon>Peronosporomycetes</taxon>
        <taxon>Albuginales</taxon>
        <taxon>Albuginaceae</taxon>
        <taxon>Albugo</taxon>
    </lineage>
</organism>
<comment type="similarity">
    <text evidence="1 7">Belongs to the peptidase M16 family.</text>
</comment>
<gene>
    <name evidence="13" type="primary">AlNc14C21G2181</name>
    <name evidence="13" type="ORF">ALNC14_025500</name>
</gene>
<protein>
    <submittedName>
        <fullName evidence="13">Nardilysin putative</fullName>
    </submittedName>
</protein>
<dbReference type="SUPFAM" id="SSF63411">
    <property type="entry name" value="LuxS/MPP-like metallohydrolase"/>
    <property type="match status" value="4"/>
</dbReference>
<name>F0W5L6_9STRA</name>
<keyword evidence="5" id="KW-0862">Zinc</keyword>
<dbReference type="InterPro" id="IPR032632">
    <property type="entry name" value="Peptidase_M16_M"/>
</dbReference>
<accession>F0W5L6</accession>
<evidence type="ECO:0000256" key="4">
    <source>
        <dbReference type="ARBA" id="ARBA00022801"/>
    </source>
</evidence>
<evidence type="ECO:0000259" key="9">
    <source>
        <dbReference type="Pfam" id="PF00675"/>
    </source>
</evidence>
<dbReference type="Pfam" id="PF00675">
    <property type="entry name" value="Peptidase_M16"/>
    <property type="match status" value="1"/>
</dbReference>
<dbReference type="EMBL" id="FR824066">
    <property type="protein sequence ID" value="CCA16407.1"/>
    <property type="molecule type" value="Genomic_DNA"/>
</dbReference>
<dbReference type="PROSITE" id="PS00143">
    <property type="entry name" value="INSULINASE"/>
    <property type="match status" value="1"/>
</dbReference>
<feature type="domain" description="Peptidase M16 middle/third" evidence="11">
    <location>
        <begin position="422"/>
        <end position="707"/>
    </location>
</feature>
<dbReference type="PANTHER" id="PTHR43690:SF18">
    <property type="entry name" value="INSULIN-DEGRADING ENZYME-RELATED"/>
    <property type="match status" value="1"/>
</dbReference>
<dbReference type="FunFam" id="3.30.830.10:FF:000005">
    <property type="entry name" value="nardilysin isoform X1"/>
    <property type="match status" value="1"/>
</dbReference>
<dbReference type="InterPro" id="IPR007863">
    <property type="entry name" value="Peptidase_M16_C"/>
</dbReference>
<evidence type="ECO:0000256" key="3">
    <source>
        <dbReference type="ARBA" id="ARBA00022723"/>
    </source>
</evidence>
<dbReference type="AlphaFoldDB" id="F0W5L6"/>
<keyword evidence="4" id="KW-0378">Hydrolase</keyword>
<dbReference type="InterPro" id="IPR050626">
    <property type="entry name" value="Peptidase_M16"/>
</dbReference>
<dbReference type="GO" id="GO:0046872">
    <property type="term" value="F:metal ion binding"/>
    <property type="evidence" value="ECO:0007669"/>
    <property type="project" value="UniProtKB-KW"/>
</dbReference>
<dbReference type="Pfam" id="PF22456">
    <property type="entry name" value="PqqF-like_C_4"/>
    <property type="match status" value="1"/>
</dbReference>
<dbReference type="Pfam" id="PF16187">
    <property type="entry name" value="Peptidase_M16_M"/>
    <property type="match status" value="1"/>
</dbReference>
<reference evidence="13" key="1">
    <citation type="journal article" date="2011" name="PLoS Biol.">
        <title>Gene gain and loss during evolution of obligate parasitism in the white rust pathogen of Arabidopsis thaliana.</title>
        <authorList>
            <person name="Kemen E."/>
            <person name="Gardiner A."/>
            <person name="Schultz-Larsen T."/>
            <person name="Kemen A.C."/>
            <person name="Balmuth A.L."/>
            <person name="Robert-Seilaniantz A."/>
            <person name="Bailey K."/>
            <person name="Holub E."/>
            <person name="Studholme D.J."/>
            <person name="Maclean D."/>
            <person name="Jones J.D."/>
        </authorList>
    </citation>
    <scope>NUCLEOTIDE SEQUENCE</scope>
</reference>